<keyword evidence="6" id="KW-1185">Reference proteome</keyword>
<dbReference type="Pfam" id="PF01557">
    <property type="entry name" value="FAA_hydrolase"/>
    <property type="match status" value="1"/>
</dbReference>
<evidence type="ECO:0000256" key="1">
    <source>
        <dbReference type="ARBA" id="ARBA00010211"/>
    </source>
</evidence>
<evidence type="ECO:0000259" key="4">
    <source>
        <dbReference type="Pfam" id="PF10370"/>
    </source>
</evidence>
<dbReference type="RefSeq" id="WP_093925503.1">
    <property type="nucleotide sequence ID" value="NZ_FOMW01000030.1"/>
</dbReference>
<gene>
    <name evidence="5" type="ORF">SAMN04488523_1304</name>
</gene>
<dbReference type="InterPro" id="IPR051121">
    <property type="entry name" value="FAH"/>
</dbReference>
<proteinExistence type="inferred from homology"/>
<dbReference type="InterPro" id="IPR018833">
    <property type="entry name" value="Rv2993c-like_N"/>
</dbReference>
<dbReference type="InterPro" id="IPR036663">
    <property type="entry name" value="Fumarylacetoacetase_C_sf"/>
</dbReference>
<dbReference type="SUPFAM" id="SSF56529">
    <property type="entry name" value="FAH"/>
    <property type="match status" value="1"/>
</dbReference>
<evidence type="ECO:0000259" key="3">
    <source>
        <dbReference type="Pfam" id="PF01557"/>
    </source>
</evidence>
<reference evidence="5 6" key="1">
    <citation type="submission" date="2016-10" db="EMBL/GenBank/DDBJ databases">
        <authorList>
            <person name="de Groot N.N."/>
        </authorList>
    </citation>
    <scope>NUCLEOTIDE SEQUENCE [LARGE SCALE GENOMIC DNA]</scope>
    <source>
        <strain evidence="5 6">DSM 11443</strain>
    </source>
</reference>
<dbReference type="STRING" id="74348.SAMN04488523_1304"/>
<dbReference type="GO" id="GO:0003824">
    <property type="term" value="F:catalytic activity"/>
    <property type="evidence" value="ECO:0007669"/>
    <property type="project" value="InterPro"/>
</dbReference>
<dbReference type="PANTHER" id="PTHR42796:SF4">
    <property type="entry name" value="FUMARYLACETOACETATE HYDROLASE DOMAIN-CONTAINING PROTEIN 2A"/>
    <property type="match status" value="1"/>
</dbReference>
<dbReference type="OrthoDB" id="5197601at2"/>
<name>A0A1I2GW13_9RHOB</name>
<dbReference type="GO" id="GO:0044281">
    <property type="term" value="P:small molecule metabolic process"/>
    <property type="evidence" value="ECO:0007669"/>
    <property type="project" value="UniProtKB-ARBA"/>
</dbReference>
<feature type="domain" description="Rv2993c-like N-terminal" evidence="4">
    <location>
        <begin position="1"/>
        <end position="29"/>
    </location>
</feature>
<evidence type="ECO:0000313" key="5">
    <source>
        <dbReference type="EMBL" id="SFF20771.1"/>
    </source>
</evidence>
<comment type="similarity">
    <text evidence="1">Belongs to the FAH family.</text>
</comment>
<keyword evidence="2" id="KW-0479">Metal-binding</keyword>
<evidence type="ECO:0000313" key="6">
    <source>
        <dbReference type="Proteomes" id="UP000198977"/>
    </source>
</evidence>
<accession>A0A1I2GW13</accession>
<sequence length="283" mass="30353">MRIASFVHQNQASYGLVQGETVFPVSTAFMDKYPTLRAALEADVLGELADGRDRKALHLSDIHLLPPIPAPSKILCVGLNYKKPYPVAGVAVQADGIVIFGRHDDTLVGHNAPLEMPMGDAAKTYDFEGEIVAVIGRPCRHVEAADAMAHVAGYACMNEGSVRGWQKHSIHAGKNFLASGAWGPWLTTSDEAGPPEEMRLVTRVNGTVMQDTMGAKMIHDLPKLISYLSHMTRLNPGDVIATGSPDGTGGSCTPPAFLLPDDVVEVEVSTIGTLRNRVSKPYS</sequence>
<dbReference type="PANTHER" id="PTHR42796">
    <property type="entry name" value="FUMARYLACETOACETATE HYDROLASE DOMAIN-CONTAINING PROTEIN 2A-RELATED"/>
    <property type="match status" value="1"/>
</dbReference>
<dbReference type="GO" id="GO:0046872">
    <property type="term" value="F:metal ion binding"/>
    <property type="evidence" value="ECO:0007669"/>
    <property type="project" value="UniProtKB-KW"/>
</dbReference>
<feature type="domain" description="Fumarylacetoacetase-like C-terminal" evidence="3">
    <location>
        <begin position="73"/>
        <end position="278"/>
    </location>
</feature>
<evidence type="ECO:0000256" key="2">
    <source>
        <dbReference type="ARBA" id="ARBA00022723"/>
    </source>
</evidence>
<protein>
    <submittedName>
        <fullName evidence="5">2-keto-4-pentenoate hydratase/2-oxohepta-3-ene-1,7-dioic acid hydratase (Catechol pathway)</fullName>
    </submittedName>
</protein>
<dbReference type="Gene3D" id="3.90.850.10">
    <property type="entry name" value="Fumarylacetoacetase-like, C-terminal domain"/>
    <property type="match status" value="1"/>
</dbReference>
<dbReference type="Pfam" id="PF10370">
    <property type="entry name" value="Rv2993c-like_N"/>
    <property type="match status" value="1"/>
</dbReference>
<organism evidence="5 6">
    <name type="scientific">Sulfitobacter brevis</name>
    <dbReference type="NCBI Taxonomy" id="74348"/>
    <lineage>
        <taxon>Bacteria</taxon>
        <taxon>Pseudomonadati</taxon>
        <taxon>Pseudomonadota</taxon>
        <taxon>Alphaproteobacteria</taxon>
        <taxon>Rhodobacterales</taxon>
        <taxon>Roseobacteraceae</taxon>
        <taxon>Sulfitobacter</taxon>
    </lineage>
</organism>
<dbReference type="EMBL" id="FOMW01000030">
    <property type="protein sequence ID" value="SFF20771.1"/>
    <property type="molecule type" value="Genomic_DNA"/>
</dbReference>
<dbReference type="InterPro" id="IPR011234">
    <property type="entry name" value="Fumarylacetoacetase-like_C"/>
</dbReference>
<dbReference type="AlphaFoldDB" id="A0A1I2GW13"/>
<dbReference type="Proteomes" id="UP000198977">
    <property type="component" value="Unassembled WGS sequence"/>
</dbReference>